<dbReference type="PANTHER" id="PTHR12186">
    <property type="entry name" value="SIKE FAMILY MEMBER"/>
    <property type="match status" value="1"/>
</dbReference>
<dbReference type="EMBL" id="ML014280">
    <property type="protein sequence ID" value="RKO99497.1"/>
    <property type="molecule type" value="Genomic_DNA"/>
</dbReference>
<evidence type="ECO:0000256" key="3">
    <source>
        <dbReference type="SAM" id="MobiDB-lite"/>
    </source>
</evidence>
<feature type="region of interest" description="Disordered" evidence="3">
    <location>
        <begin position="287"/>
        <end position="384"/>
    </location>
</feature>
<feature type="region of interest" description="Disordered" evidence="3">
    <location>
        <begin position="1"/>
        <end position="44"/>
    </location>
</feature>
<dbReference type="Pfam" id="PF05769">
    <property type="entry name" value="SIKE"/>
    <property type="match status" value="1"/>
</dbReference>
<evidence type="ECO:0000256" key="1">
    <source>
        <dbReference type="ARBA" id="ARBA00005537"/>
    </source>
</evidence>
<name>A0A4P9X397_9FUNG</name>
<feature type="region of interest" description="Disordered" evidence="3">
    <location>
        <begin position="254"/>
        <end position="273"/>
    </location>
</feature>
<feature type="compositionally biased region" description="Pro residues" evidence="3">
    <location>
        <begin position="257"/>
        <end position="266"/>
    </location>
</feature>
<protein>
    <submittedName>
        <fullName evidence="4">Uncharacterized protein</fullName>
    </submittedName>
</protein>
<sequence>MSARRVSRGAAEMPATAWATGRADGGRSGPTSGHTSGAVSRKNSIQLRDRMQQLSAICLESQSAVRALQTRAESLKQALEAITQAADAPATGPHAAVDGGGAAQAGPAAPRADAAAAAAAASTSASARDAAVAADARVDALTRENALLNQVVQQYEATLEVVMRKFREQSADIGRHKQALARHMHAMSAESADAMAAMGHANAVLQAQLDHAVATIRRAVALEDDEGRAVADFAQLQTENAQLRRMLALAREYGSPVAPPTSPPVDPSATPWTASPATAITALATASRPTGPLPAAIDAPSRASFMPASPLPSSDPPPWPAAVTSAPSLRGTPLLNHGGGSDPTRGGSGDESPSSGADGAPAVPAVTSVPEVRSPADRDEPVPA</sequence>
<comment type="similarity">
    <text evidence="1">Belongs to the SIKE family.</text>
</comment>
<dbReference type="PANTHER" id="PTHR12186:SF2">
    <property type="entry name" value="FGFR1 ONCOGENE PARTNER 2 HOMOLOG"/>
    <property type="match status" value="1"/>
</dbReference>
<dbReference type="AlphaFoldDB" id="A0A4P9X397"/>
<gene>
    <name evidence="4" type="ORF">CXG81DRAFT_20411</name>
</gene>
<dbReference type="InterPro" id="IPR008555">
    <property type="entry name" value="SIKE"/>
</dbReference>
<feature type="compositionally biased region" description="Polar residues" evidence="3">
    <location>
        <begin position="29"/>
        <end position="44"/>
    </location>
</feature>
<evidence type="ECO:0000256" key="2">
    <source>
        <dbReference type="ARBA" id="ARBA00023054"/>
    </source>
</evidence>
<proteinExistence type="inferred from homology"/>
<feature type="compositionally biased region" description="Gly residues" evidence="3">
    <location>
        <begin position="337"/>
        <end position="349"/>
    </location>
</feature>
<evidence type="ECO:0000313" key="4">
    <source>
        <dbReference type="EMBL" id="RKO99497.1"/>
    </source>
</evidence>
<feature type="compositionally biased region" description="Basic and acidic residues" evidence="3">
    <location>
        <begin position="374"/>
        <end position="384"/>
    </location>
</feature>
<evidence type="ECO:0000313" key="5">
    <source>
        <dbReference type="Proteomes" id="UP000274922"/>
    </source>
</evidence>
<accession>A0A4P9X397</accession>
<keyword evidence="2" id="KW-0175">Coiled coil</keyword>
<keyword evidence="5" id="KW-1185">Reference proteome</keyword>
<dbReference type="Proteomes" id="UP000274922">
    <property type="component" value="Unassembled WGS sequence"/>
</dbReference>
<organism evidence="4 5">
    <name type="scientific">Caulochytrium protostelioides</name>
    <dbReference type="NCBI Taxonomy" id="1555241"/>
    <lineage>
        <taxon>Eukaryota</taxon>
        <taxon>Fungi</taxon>
        <taxon>Fungi incertae sedis</taxon>
        <taxon>Chytridiomycota</taxon>
        <taxon>Chytridiomycota incertae sedis</taxon>
        <taxon>Chytridiomycetes</taxon>
        <taxon>Caulochytriales</taxon>
        <taxon>Caulochytriaceae</taxon>
        <taxon>Caulochytrium</taxon>
    </lineage>
</organism>
<reference evidence="5" key="1">
    <citation type="journal article" date="2018" name="Nat. Microbiol.">
        <title>Leveraging single-cell genomics to expand the fungal tree of life.</title>
        <authorList>
            <person name="Ahrendt S.R."/>
            <person name="Quandt C.A."/>
            <person name="Ciobanu D."/>
            <person name="Clum A."/>
            <person name="Salamov A."/>
            <person name="Andreopoulos B."/>
            <person name="Cheng J.F."/>
            <person name="Woyke T."/>
            <person name="Pelin A."/>
            <person name="Henrissat B."/>
            <person name="Reynolds N.K."/>
            <person name="Benny G.L."/>
            <person name="Smith M.E."/>
            <person name="James T.Y."/>
            <person name="Grigoriev I.V."/>
        </authorList>
    </citation>
    <scope>NUCLEOTIDE SEQUENCE [LARGE SCALE GENOMIC DNA]</scope>
    <source>
        <strain evidence="5">ATCC 52028</strain>
    </source>
</reference>
<feature type="compositionally biased region" description="Pro residues" evidence="3">
    <location>
        <begin position="309"/>
        <end position="320"/>
    </location>
</feature>
<dbReference type="OrthoDB" id="21214at2759"/>